<comment type="caution">
    <text evidence="2">The sequence shown here is derived from an EMBL/GenBank/DDBJ whole genome shotgun (WGS) entry which is preliminary data.</text>
</comment>
<dbReference type="Pfam" id="PF01408">
    <property type="entry name" value="GFO_IDH_MocA"/>
    <property type="match status" value="1"/>
</dbReference>
<evidence type="ECO:0000259" key="1">
    <source>
        <dbReference type="Pfam" id="PF01408"/>
    </source>
</evidence>
<dbReference type="InterPro" id="IPR036291">
    <property type="entry name" value="NAD(P)-bd_dom_sf"/>
</dbReference>
<dbReference type="Gene3D" id="3.40.50.720">
    <property type="entry name" value="NAD(P)-binding Rossmann-like Domain"/>
    <property type="match status" value="1"/>
</dbReference>
<dbReference type="InterPro" id="IPR000683">
    <property type="entry name" value="Gfo/Idh/MocA-like_OxRdtase_N"/>
</dbReference>
<gene>
    <name evidence="2" type="ORF">K040078D81_34480</name>
</gene>
<sequence length="360" mass="40921">MRRAVFGIVGAGWRAEFFLRAAKELPEFLKVSIVVERNPEKGKRLEEQWGVKVLPDLDAMAACRDEVEFLVMCLSPGVMPKMLARASELGFYVLSETFALDCVDAIEEYYHKIKEPSRVQFAEQYWLRPAHMARLAVIRSGRIGCVTQAQISVGHGYHGVSLLRKYLDVGFENCEIRAWEFANPIVEGPGRDGYPEKEHIVQEKQQFAVLDFGGKWGVFDFTEEQYFSKIRGSRVLIRGDRGEIENNTIRCLRDYKTPVEYTMTRSGSGIDEGLGAPVIEGIQAAGEWLYTNPFKRPRLSDEEIAVADAVWKMHQYVCGGESFYSLEEGCQDQYLDCMIRNAIKSGKSVKTESPSWAKRR</sequence>
<evidence type="ECO:0000313" key="3">
    <source>
        <dbReference type="Proteomes" id="UP001600943"/>
    </source>
</evidence>
<proteinExistence type="predicted"/>
<name>A0ABQ0BCY5_9FIRM</name>
<accession>A0ABQ0BCY5</accession>
<dbReference type="RefSeq" id="WP_302418599.1">
    <property type="nucleotide sequence ID" value="NZ_BAABYW010000001.1"/>
</dbReference>
<feature type="domain" description="Gfo/Idh/MocA-like oxidoreductase N-terminal" evidence="1">
    <location>
        <begin position="6"/>
        <end position="96"/>
    </location>
</feature>
<dbReference type="EMBL" id="BAABYW010000001">
    <property type="protein sequence ID" value="GAA6409331.1"/>
    <property type="molecule type" value="Genomic_DNA"/>
</dbReference>
<keyword evidence="3" id="KW-1185">Reference proteome</keyword>
<protein>
    <recommendedName>
        <fullName evidence="1">Gfo/Idh/MocA-like oxidoreductase N-terminal domain-containing protein</fullName>
    </recommendedName>
</protein>
<reference evidence="2 3" key="1">
    <citation type="submission" date="2024-04" db="EMBL/GenBank/DDBJ databases">
        <title>Defined microbial consortia suppress multidrug-resistant proinflammatory Enterobacteriaceae via ecological control.</title>
        <authorList>
            <person name="Furuichi M."/>
            <person name="Kawaguchi T."/>
            <person name="Pust M."/>
            <person name="Yasuma K."/>
            <person name="Plichta D."/>
            <person name="Hasegawa N."/>
            <person name="Ohya T."/>
            <person name="Bhattarai S."/>
            <person name="Sasajima S."/>
            <person name="Aoto Y."/>
            <person name="Tuganbaev T."/>
            <person name="Yaginuma M."/>
            <person name="Ueda M."/>
            <person name="Okahashi N."/>
            <person name="Amafuji K."/>
            <person name="Kiridooshi Y."/>
            <person name="Sugita K."/>
            <person name="Strazar M."/>
            <person name="Skelly A."/>
            <person name="Suda W."/>
            <person name="Hattori M."/>
            <person name="Nakamoto N."/>
            <person name="Caballero S."/>
            <person name="Norman J."/>
            <person name="Olle B."/>
            <person name="Tanoue T."/>
            <person name="Arita M."/>
            <person name="Bucci V."/>
            <person name="Atarashi K."/>
            <person name="Xavier R."/>
            <person name="Honda K."/>
        </authorList>
    </citation>
    <scope>NUCLEOTIDE SEQUENCE [LARGE SCALE GENOMIC DNA]</scope>
    <source>
        <strain evidence="3">k04-0078-D8-1</strain>
    </source>
</reference>
<dbReference type="Proteomes" id="UP001600943">
    <property type="component" value="Unassembled WGS sequence"/>
</dbReference>
<organism evidence="2 3">
    <name type="scientific">Blautia hominis</name>
    <dbReference type="NCBI Taxonomy" id="2025493"/>
    <lineage>
        <taxon>Bacteria</taxon>
        <taxon>Bacillati</taxon>
        <taxon>Bacillota</taxon>
        <taxon>Clostridia</taxon>
        <taxon>Lachnospirales</taxon>
        <taxon>Lachnospiraceae</taxon>
        <taxon>Blautia</taxon>
    </lineage>
</organism>
<evidence type="ECO:0000313" key="2">
    <source>
        <dbReference type="EMBL" id="GAA6409331.1"/>
    </source>
</evidence>
<dbReference type="SUPFAM" id="SSF51735">
    <property type="entry name" value="NAD(P)-binding Rossmann-fold domains"/>
    <property type="match status" value="1"/>
</dbReference>